<evidence type="ECO:0000313" key="3">
    <source>
        <dbReference type="Proteomes" id="UP000721844"/>
    </source>
</evidence>
<gene>
    <name evidence="2" type="ORF">ACELLULO517_19020</name>
</gene>
<evidence type="ECO:0000259" key="1">
    <source>
        <dbReference type="Pfam" id="PF06568"/>
    </source>
</evidence>
<feature type="domain" description="YjiS-like" evidence="1">
    <location>
        <begin position="2"/>
        <end position="25"/>
    </location>
</feature>
<evidence type="ECO:0000313" key="2">
    <source>
        <dbReference type="EMBL" id="MCB8882348.1"/>
    </source>
</evidence>
<proteinExistence type="predicted"/>
<accession>A0A964E5V1</accession>
<name>A0A964E5V1_9PROT</name>
<dbReference type="InterPro" id="IPR009506">
    <property type="entry name" value="YjiS-like"/>
</dbReference>
<protein>
    <submittedName>
        <fullName evidence="2">DUF1127 domain-containing protein</fullName>
    </submittedName>
</protein>
<sequence>MRSRRELAQMDARLWADIGISRGEALMETERRLWDRHRTIDPSRRSRGD</sequence>
<dbReference type="Pfam" id="PF06568">
    <property type="entry name" value="YjiS-like"/>
    <property type="match status" value="1"/>
</dbReference>
<dbReference type="EMBL" id="JAESVA010000007">
    <property type="protein sequence ID" value="MCB8882348.1"/>
    <property type="molecule type" value="Genomic_DNA"/>
</dbReference>
<organism evidence="2 3">
    <name type="scientific">Acidisoma cellulosilyticum</name>
    <dbReference type="NCBI Taxonomy" id="2802395"/>
    <lineage>
        <taxon>Bacteria</taxon>
        <taxon>Pseudomonadati</taxon>
        <taxon>Pseudomonadota</taxon>
        <taxon>Alphaproteobacteria</taxon>
        <taxon>Acetobacterales</taxon>
        <taxon>Acidocellaceae</taxon>
        <taxon>Acidisoma</taxon>
    </lineage>
</organism>
<reference evidence="2 3" key="1">
    <citation type="journal article" date="2021" name="Microorganisms">
        <title>Acidisoma silvae sp. nov. and Acidisomacellulosilytica sp. nov., Two Acidophilic Bacteria Isolated from Decaying Wood, Hydrolyzing Cellulose and Producing Poly-3-hydroxybutyrate.</title>
        <authorList>
            <person name="Mieszkin S."/>
            <person name="Pouder E."/>
            <person name="Uroz S."/>
            <person name="Simon-Colin C."/>
            <person name="Alain K."/>
        </authorList>
    </citation>
    <scope>NUCLEOTIDE SEQUENCE [LARGE SCALE GENOMIC DNA]</scope>
    <source>
        <strain evidence="2 3">HW T5.17</strain>
    </source>
</reference>
<comment type="caution">
    <text evidence="2">The sequence shown here is derived from an EMBL/GenBank/DDBJ whole genome shotgun (WGS) entry which is preliminary data.</text>
</comment>
<dbReference type="Proteomes" id="UP000721844">
    <property type="component" value="Unassembled WGS sequence"/>
</dbReference>
<dbReference type="AlphaFoldDB" id="A0A964E5V1"/>
<keyword evidence="3" id="KW-1185">Reference proteome</keyword>